<evidence type="ECO:0000256" key="1">
    <source>
        <dbReference type="SAM" id="MobiDB-lite"/>
    </source>
</evidence>
<name>R9P5X7_PSEHS</name>
<dbReference type="GeneID" id="24109600"/>
<accession>R9P5X7</accession>
<organism evidence="2 3">
    <name type="scientific">Pseudozyma hubeiensis (strain SY62)</name>
    <name type="common">Yeast</name>
    <dbReference type="NCBI Taxonomy" id="1305764"/>
    <lineage>
        <taxon>Eukaryota</taxon>
        <taxon>Fungi</taxon>
        <taxon>Dikarya</taxon>
        <taxon>Basidiomycota</taxon>
        <taxon>Ustilaginomycotina</taxon>
        <taxon>Ustilaginomycetes</taxon>
        <taxon>Ustilaginales</taxon>
        <taxon>Ustilaginaceae</taxon>
        <taxon>Pseudozyma</taxon>
    </lineage>
</organism>
<sequence>MLRSDPQRHWVEGSKEDKHLRASAYAEGGPKDCGGTKRIGNREKRRNRHDVHARIDRLSESETSAPAEGPRLETRYAIEAREAQAGRSLHPHLCRCTRRGNLTR</sequence>
<evidence type="ECO:0000313" key="2">
    <source>
        <dbReference type="EMBL" id="GAC96734.1"/>
    </source>
</evidence>
<dbReference type="Proteomes" id="UP000014071">
    <property type="component" value="Unassembled WGS sequence"/>
</dbReference>
<dbReference type="EMBL" id="DF238805">
    <property type="protein sequence ID" value="GAC96734.1"/>
    <property type="molecule type" value="Genomic_DNA"/>
</dbReference>
<protein>
    <submittedName>
        <fullName evidence="2">Uncharacterized protein</fullName>
    </submittedName>
</protein>
<gene>
    <name evidence="2" type="ORF">PHSY_004318</name>
</gene>
<feature type="compositionally biased region" description="Basic and acidic residues" evidence="1">
    <location>
        <begin position="1"/>
        <end position="20"/>
    </location>
</feature>
<proteinExistence type="predicted"/>
<evidence type="ECO:0000313" key="3">
    <source>
        <dbReference type="Proteomes" id="UP000014071"/>
    </source>
</evidence>
<keyword evidence="3" id="KW-1185">Reference proteome</keyword>
<dbReference type="HOGENOM" id="CLU_2251255_0_0_1"/>
<dbReference type="AlphaFoldDB" id="R9P5X7"/>
<feature type="compositionally biased region" description="Basic and acidic residues" evidence="1">
    <location>
        <begin position="50"/>
        <end position="60"/>
    </location>
</feature>
<feature type="region of interest" description="Disordered" evidence="1">
    <location>
        <begin position="1"/>
        <end position="70"/>
    </location>
</feature>
<dbReference type="RefSeq" id="XP_012190321.1">
    <property type="nucleotide sequence ID" value="XM_012334931.1"/>
</dbReference>
<reference evidence="3" key="1">
    <citation type="journal article" date="2013" name="Genome Announc.">
        <title>Draft genome sequence of the basidiomycetous yeast-like fungus Pseudozyma hubeiensis SY62, which produces an abundant amount of the biosurfactant mannosylerythritol lipids.</title>
        <authorList>
            <person name="Konishi M."/>
            <person name="Hatada Y."/>
            <person name="Horiuchi J."/>
        </authorList>
    </citation>
    <scope>NUCLEOTIDE SEQUENCE [LARGE SCALE GENOMIC DNA]</scope>
    <source>
        <strain evidence="3">SY62</strain>
    </source>
</reference>